<dbReference type="PANTHER" id="PTHR43544">
    <property type="entry name" value="SHORT-CHAIN DEHYDROGENASE/REDUCTASE"/>
    <property type="match status" value="1"/>
</dbReference>
<dbReference type="InterPro" id="IPR002347">
    <property type="entry name" value="SDR_fam"/>
</dbReference>
<evidence type="ECO:0000256" key="1">
    <source>
        <dbReference type="ARBA" id="ARBA00006484"/>
    </source>
</evidence>
<evidence type="ECO:0000313" key="2">
    <source>
        <dbReference type="EMBL" id="KAK0639653.1"/>
    </source>
</evidence>
<dbReference type="Gene3D" id="3.40.50.720">
    <property type="entry name" value="NAD(P)-binding Rossmann-like Domain"/>
    <property type="match status" value="1"/>
</dbReference>
<proteinExistence type="inferred from homology"/>
<dbReference type="GO" id="GO:0016491">
    <property type="term" value="F:oxidoreductase activity"/>
    <property type="evidence" value="ECO:0007669"/>
    <property type="project" value="TreeGrafter"/>
</dbReference>
<accession>A0AA40CJB3</accession>
<protein>
    <submittedName>
        <fullName evidence="2">Uncharacterized protein</fullName>
    </submittedName>
</protein>
<sequence length="247" mass="26314">MSTTTVLITGGNRGIGLGLVAKYLSQPNYTVIAANRDPNHPTSQALFELPKGAGSNLIVVKYDASQWDSAKDAVQQAQAQGVSHLDIVIANAAIAKSYPLVKDAVRSEMLEHYEVNVFGPIALYQATRDLLQKSPGKPVLALMGSGSGGLGRQPPVPSANYGATKAALHWYGIRINAENDWLNTLIVDPGWVKTEMGNEGARILMGLAEAPGSVEETINGTYNLLATTTKEKHGGKVVLYTGEVQIF</sequence>
<dbReference type="EMBL" id="JAULSV010000007">
    <property type="protein sequence ID" value="KAK0639653.1"/>
    <property type="molecule type" value="Genomic_DNA"/>
</dbReference>
<dbReference type="PANTHER" id="PTHR43544:SF26">
    <property type="entry name" value="SHORT CHAIN DEHYDROGENASE_REDUCTASE FAMILY OXIDOREDUCTASE (JCVI)"/>
    <property type="match status" value="1"/>
</dbReference>
<organism evidence="2 3">
    <name type="scientific">Cercophora newfieldiana</name>
    <dbReference type="NCBI Taxonomy" id="92897"/>
    <lineage>
        <taxon>Eukaryota</taxon>
        <taxon>Fungi</taxon>
        <taxon>Dikarya</taxon>
        <taxon>Ascomycota</taxon>
        <taxon>Pezizomycotina</taxon>
        <taxon>Sordariomycetes</taxon>
        <taxon>Sordariomycetidae</taxon>
        <taxon>Sordariales</taxon>
        <taxon>Lasiosphaeriaceae</taxon>
        <taxon>Cercophora</taxon>
    </lineage>
</organism>
<dbReference type="GO" id="GO:0005737">
    <property type="term" value="C:cytoplasm"/>
    <property type="evidence" value="ECO:0007669"/>
    <property type="project" value="TreeGrafter"/>
</dbReference>
<gene>
    <name evidence="2" type="ORF">B0T16DRAFT_383366</name>
</gene>
<dbReference type="PRINTS" id="PR00081">
    <property type="entry name" value="GDHRDH"/>
</dbReference>
<dbReference type="AlphaFoldDB" id="A0AA40CJB3"/>
<dbReference type="InterPro" id="IPR051468">
    <property type="entry name" value="Fungal_SecMetab_SDRs"/>
</dbReference>
<dbReference type="Pfam" id="PF00106">
    <property type="entry name" value="adh_short"/>
    <property type="match status" value="1"/>
</dbReference>
<dbReference type="Proteomes" id="UP001174936">
    <property type="component" value="Unassembled WGS sequence"/>
</dbReference>
<keyword evidence="3" id="KW-1185">Reference proteome</keyword>
<evidence type="ECO:0000313" key="3">
    <source>
        <dbReference type="Proteomes" id="UP001174936"/>
    </source>
</evidence>
<comment type="similarity">
    <text evidence="1">Belongs to the short-chain dehydrogenases/reductases (SDR) family.</text>
</comment>
<name>A0AA40CJB3_9PEZI</name>
<dbReference type="InterPro" id="IPR036291">
    <property type="entry name" value="NAD(P)-bd_dom_sf"/>
</dbReference>
<comment type="caution">
    <text evidence="2">The sequence shown here is derived from an EMBL/GenBank/DDBJ whole genome shotgun (WGS) entry which is preliminary data.</text>
</comment>
<reference evidence="2" key="1">
    <citation type="submission" date="2023-06" db="EMBL/GenBank/DDBJ databases">
        <title>Genome-scale phylogeny and comparative genomics of the fungal order Sordariales.</title>
        <authorList>
            <consortium name="Lawrence Berkeley National Laboratory"/>
            <person name="Hensen N."/>
            <person name="Bonometti L."/>
            <person name="Westerberg I."/>
            <person name="Brannstrom I.O."/>
            <person name="Guillou S."/>
            <person name="Cros-Aarteil S."/>
            <person name="Calhoun S."/>
            <person name="Haridas S."/>
            <person name="Kuo A."/>
            <person name="Mondo S."/>
            <person name="Pangilinan J."/>
            <person name="Riley R."/>
            <person name="Labutti K."/>
            <person name="Andreopoulos B."/>
            <person name="Lipzen A."/>
            <person name="Chen C."/>
            <person name="Yanf M."/>
            <person name="Daum C."/>
            <person name="Ng V."/>
            <person name="Clum A."/>
            <person name="Steindorff A."/>
            <person name="Ohm R."/>
            <person name="Martin F."/>
            <person name="Silar P."/>
            <person name="Natvig D."/>
            <person name="Lalanne C."/>
            <person name="Gautier V."/>
            <person name="Ament-Velasquez S.L."/>
            <person name="Kruys A."/>
            <person name="Hutchinson M.I."/>
            <person name="Powell A.J."/>
            <person name="Barry K."/>
            <person name="Miller A.N."/>
            <person name="Grigoriev I.V."/>
            <person name="Debuchy R."/>
            <person name="Gladieux P."/>
            <person name="Thoren M.H."/>
            <person name="Johannesson H."/>
        </authorList>
    </citation>
    <scope>NUCLEOTIDE SEQUENCE</scope>
    <source>
        <strain evidence="2">SMH2532-1</strain>
    </source>
</reference>
<dbReference type="SUPFAM" id="SSF51735">
    <property type="entry name" value="NAD(P)-binding Rossmann-fold domains"/>
    <property type="match status" value="1"/>
</dbReference>